<feature type="transmembrane region" description="Helical" evidence="16">
    <location>
        <begin position="367"/>
        <end position="388"/>
    </location>
</feature>
<feature type="transmembrane region" description="Helical" evidence="16">
    <location>
        <begin position="454"/>
        <end position="474"/>
    </location>
</feature>
<feature type="transmembrane region" description="Helical" evidence="16">
    <location>
        <begin position="408"/>
        <end position="433"/>
    </location>
</feature>
<dbReference type="InterPro" id="IPR003945">
    <property type="entry name" value="NU5C-like"/>
</dbReference>
<evidence type="ECO:0000259" key="18">
    <source>
        <dbReference type="Pfam" id="PF00662"/>
    </source>
</evidence>
<keyword evidence="13 16" id="KW-0496">Mitochondrion</keyword>
<feature type="transmembrane region" description="Helical" evidence="16">
    <location>
        <begin position="494"/>
        <end position="514"/>
    </location>
</feature>
<dbReference type="GeneID" id="5828745"/>
<dbReference type="PANTHER" id="PTHR42829:SF2">
    <property type="entry name" value="NADH-UBIQUINONE OXIDOREDUCTASE CHAIN 5"/>
    <property type="match status" value="1"/>
</dbReference>
<keyword evidence="4 16" id="KW-0813">Transport</keyword>
<dbReference type="GO" id="GO:0003954">
    <property type="term" value="F:NADH dehydrogenase activity"/>
    <property type="evidence" value="ECO:0007669"/>
    <property type="project" value="TreeGrafter"/>
</dbReference>
<keyword evidence="5" id="KW-0679">Respiratory chain</keyword>
<dbReference type="GO" id="GO:0015990">
    <property type="term" value="P:electron transport coupled proton transport"/>
    <property type="evidence" value="ECO:0007669"/>
    <property type="project" value="TreeGrafter"/>
</dbReference>
<evidence type="ECO:0000256" key="14">
    <source>
        <dbReference type="ARBA" id="ARBA00023136"/>
    </source>
</evidence>
<keyword evidence="12 16" id="KW-0830">Ubiquinone</keyword>
<comment type="subcellular location">
    <subcellularLocation>
        <location evidence="1">Mitochondrion inner membrane</location>
        <topology evidence="1">Multi-pass membrane protein</topology>
    </subcellularLocation>
</comment>
<dbReference type="InterPro" id="IPR001750">
    <property type="entry name" value="ND/Mrp_TM"/>
</dbReference>
<dbReference type="PANTHER" id="PTHR42829">
    <property type="entry name" value="NADH-UBIQUINONE OXIDOREDUCTASE CHAIN 5"/>
    <property type="match status" value="1"/>
</dbReference>
<dbReference type="Pfam" id="PF00361">
    <property type="entry name" value="Proton_antipo_M"/>
    <property type="match status" value="1"/>
</dbReference>
<evidence type="ECO:0000256" key="2">
    <source>
        <dbReference type="ARBA" id="ARBA00012944"/>
    </source>
</evidence>
<gene>
    <name evidence="20" type="primary">nd5</name>
</gene>
<dbReference type="InterPro" id="IPR010934">
    <property type="entry name" value="NADH_DH_su5_C"/>
</dbReference>
<evidence type="ECO:0000259" key="19">
    <source>
        <dbReference type="Pfam" id="PF06455"/>
    </source>
</evidence>
<dbReference type="PRINTS" id="PR01434">
    <property type="entry name" value="NADHDHGNASE5"/>
</dbReference>
<proteinExistence type="inferred from homology"/>
<feature type="domain" description="NADH dehydrogenase subunit 5 C-terminal" evidence="19">
    <location>
        <begin position="427"/>
        <end position="623"/>
    </location>
</feature>
<evidence type="ECO:0000256" key="6">
    <source>
        <dbReference type="ARBA" id="ARBA00022692"/>
    </source>
</evidence>
<dbReference type="InterPro" id="IPR018393">
    <property type="entry name" value="NADHpl_OxRdtase_5_subgr"/>
</dbReference>
<evidence type="ECO:0000256" key="8">
    <source>
        <dbReference type="ARBA" id="ARBA00022967"/>
    </source>
</evidence>
<feature type="transmembrane region" description="Helical" evidence="16">
    <location>
        <begin position="609"/>
        <end position="629"/>
    </location>
</feature>
<protein>
    <recommendedName>
        <fullName evidence="3 16">NADH-ubiquinone oxidoreductase chain 5</fullName>
        <ecNumber evidence="2 16">7.1.1.2</ecNumber>
    </recommendedName>
</protein>
<dbReference type="AlphaFoldDB" id="A9DFY4"/>
<keyword evidence="6 16" id="KW-0812">Transmembrane</keyword>
<evidence type="ECO:0000256" key="11">
    <source>
        <dbReference type="ARBA" id="ARBA00023027"/>
    </source>
</evidence>
<dbReference type="RefSeq" id="YP_001633646.1">
    <property type="nucleotide sequence ID" value="NC_010171.1"/>
</dbReference>
<dbReference type="EMBL" id="AM420314">
    <property type="protein sequence ID" value="CAM06611.1"/>
    <property type="molecule type" value="Genomic_DNA"/>
</dbReference>
<feature type="transmembrane region" description="Helical" evidence="16">
    <location>
        <begin position="84"/>
        <end position="101"/>
    </location>
</feature>
<evidence type="ECO:0000256" key="13">
    <source>
        <dbReference type="ARBA" id="ARBA00023128"/>
    </source>
</evidence>
<evidence type="ECO:0000256" key="4">
    <source>
        <dbReference type="ARBA" id="ARBA00022448"/>
    </source>
</evidence>
<evidence type="ECO:0000256" key="16">
    <source>
        <dbReference type="RuleBase" id="RU003404"/>
    </source>
</evidence>
<feature type="transmembrane region" description="Helical" evidence="16">
    <location>
        <begin position="113"/>
        <end position="130"/>
    </location>
</feature>
<keyword evidence="8" id="KW-1278">Translocase</keyword>
<dbReference type="GO" id="GO:0042773">
    <property type="term" value="P:ATP synthesis coupled electron transport"/>
    <property type="evidence" value="ECO:0007669"/>
    <property type="project" value="InterPro"/>
</dbReference>
<feature type="transmembrane region" description="Helical" evidence="16">
    <location>
        <begin position="306"/>
        <end position="326"/>
    </location>
</feature>
<dbReference type="Gene3D" id="1.20.5.2700">
    <property type="match status" value="1"/>
</dbReference>
<feature type="transmembrane region" description="Helical" evidence="16">
    <location>
        <begin position="30"/>
        <end position="49"/>
    </location>
</feature>
<reference evidence="20" key="2">
    <citation type="journal article" date="2008" name="Mol. Phylogenet. Evol.">
        <title>The complete mitochondrial genome of the demosponge Negombata magnifica (Poecilosclerida).</title>
        <authorList>
            <person name="Belinky F."/>
            <person name="Rot C."/>
            <person name="Ilan M."/>
            <person name="Huchon D."/>
        </authorList>
    </citation>
    <scope>NUCLEOTIDE SEQUENCE</scope>
</reference>
<dbReference type="Pfam" id="PF06455">
    <property type="entry name" value="NADH5_C"/>
    <property type="match status" value="1"/>
</dbReference>
<feature type="transmembrane region" description="Helical" evidence="16">
    <location>
        <begin position="557"/>
        <end position="577"/>
    </location>
</feature>
<evidence type="ECO:0000256" key="5">
    <source>
        <dbReference type="ARBA" id="ARBA00022660"/>
    </source>
</evidence>
<evidence type="ECO:0000256" key="3">
    <source>
        <dbReference type="ARBA" id="ARBA00021096"/>
    </source>
</evidence>
<feature type="transmembrane region" description="Helical" evidence="16">
    <location>
        <begin position="213"/>
        <end position="234"/>
    </location>
</feature>
<evidence type="ECO:0000256" key="15">
    <source>
        <dbReference type="ARBA" id="ARBA00049551"/>
    </source>
</evidence>
<evidence type="ECO:0000256" key="7">
    <source>
        <dbReference type="ARBA" id="ARBA00022792"/>
    </source>
</evidence>
<dbReference type="Pfam" id="PF00662">
    <property type="entry name" value="Proton_antipo_N"/>
    <property type="match status" value="1"/>
</dbReference>
<evidence type="ECO:0000256" key="9">
    <source>
        <dbReference type="ARBA" id="ARBA00022982"/>
    </source>
</evidence>
<feature type="transmembrane region" description="Helical" evidence="16">
    <location>
        <begin position="136"/>
        <end position="155"/>
    </location>
</feature>
<evidence type="ECO:0000313" key="20">
    <source>
        <dbReference type="EMBL" id="CAM06611.1"/>
    </source>
</evidence>
<dbReference type="GO" id="GO:0005743">
    <property type="term" value="C:mitochondrial inner membrane"/>
    <property type="evidence" value="ECO:0007669"/>
    <property type="project" value="UniProtKB-SubCell"/>
</dbReference>
<geneLocation type="mitochondrion" evidence="20"/>
<keyword evidence="11 16" id="KW-0520">NAD</keyword>
<feature type="transmembrane region" description="Helical" evidence="16">
    <location>
        <begin position="246"/>
        <end position="266"/>
    </location>
</feature>
<evidence type="ECO:0000256" key="12">
    <source>
        <dbReference type="ARBA" id="ARBA00023075"/>
    </source>
</evidence>
<dbReference type="NCBIfam" id="TIGR01974">
    <property type="entry name" value="NDH_I_L"/>
    <property type="match status" value="1"/>
</dbReference>
<name>A9DFY4_NEGMA</name>
<evidence type="ECO:0000256" key="10">
    <source>
        <dbReference type="ARBA" id="ARBA00022989"/>
    </source>
</evidence>
<dbReference type="EC" id="7.1.1.2" evidence="2 16"/>
<keyword evidence="9" id="KW-0249">Electron transport</keyword>
<feature type="transmembrane region" description="Helical" evidence="16">
    <location>
        <begin position="338"/>
        <end position="355"/>
    </location>
</feature>
<feature type="transmembrane region" description="Helical" evidence="16">
    <location>
        <begin position="278"/>
        <end position="299"/>
    </location>
</feature>
<comment type="catalytic activity">
    <reaction evidence="15 16">
        <text>a ubiquinone + NADH + 5 H(+)(in) = a ubiquinol + NAD(+) + 4 H(+)(out)</text>
        <dbReference type="Rhea" id="RHEA:29091"/>
        <dbReference type="Rhea" id="RHEA-COMP:9565"/>
        <dbReference type="Rhea" id="RHEA-COMP:9566"/>
        <dbReference type="ChEBI" id="CHEBI:15378"/>
        <dbReference type="ChEBI" id="CHEBI:16389"/>
        <dbReference type="ChEBI" id="CHEBI:17976"/>
        <dbReference type="ChEBI" id="CHEBI:57540"/>
        <dbReference type="ChEBI" id="CHEBI:57945"/>
        <dbReference type="EC" id="7.1.1.2"/>
    </reaction>
</comment>
<dbReference type="GO" id="GO:0008137">
    <property type="term" value="F:NADH dehydrogenase (ubiquinone) activity"/>
    <property type="evidence" value="ECO:0007669"/>
    <property type="project" value="UniProtKB-EC"/>
</dbReference>
<accession>A9DFY4</accession>
<keyword evidence="14 16" id="KW-0472">Membrane</keyword>
<reference evidence="20" key="1">
    <citation type="journal article" date="2006" name="BMC Evol. Biol.">
        <title>Putative cross-kingdom horizontal gene transfer in sponge (Porifera) mitochondria.</title>
        <authorList>
            <person name="Rot C."/>
            <person name="Goldfarb I."/>
            <person name="Ilan M."/>
            <person name="Huchon D."/>
        </authorList>
    </citation>
    <scope>NUCLEOTIDE SEQUENCE</scope>
</reference>
<sequence length="630" mass="70561">MYILVLFMPLLSAIVSGFFGRKIGVKGAGVLTSSCIVISLIVSCCIFYETVLNSSVTYIKLWRWFDSELLTTHFGLQFDSLTSTMLIVITTISALVHIYSTGYMSGDPHIPRFMSYLSLFTFLMIVLVTSDNYVQLFIGWEGVGLCSYLLINFWLTRIQANKAAMKAMLINRVGDIGLVLAMIKIIEEFGALEFSTIYSLLSLNQIGYINKEGITIICLLLFIGAVGKSAQLGLHTWLPDAMEGPTPVSALIHAATMVTAGVFLIIRSGPFFEGSPLVLTIITIVGALTALFAATVGVTQNDLKKVVAYSTCSQLGYMVMICGLSNYSVSLFHLMNHAFFKALLFLSAGSVIHAVSDEQDMRKMGGLIKSLSFTYVMILIGSLSLMGFPYLTGFYSKDLILELIYEKYYIAFAYWLGSFSALLTAFYSIRLVYLTFITNTNSKKRIFIRAHESNWNITLPLLLLAFGSIFVGYFGKELILSNIIPPIISNSVKVVPLLLSLLGALLAFVVYDYISLKLKFIRIRGLVEKAEWRGLMLDLYYMVYTFFNSAWQFNYVINHFIVLNILNFAHLVTYRIIDRGLLEIIGPNGISRLLIRLTQKISNLQSGMVFNYVLIMIIFTALFISGYRYF</sequence>
<feature type="domain" description="NADH:quinone oxidoreductase/Mrp antiporter transmembrane" evidence="17">
    <location>
        <begin position="130"/>
        <end position="424"/>
    </location>
</feature>
<keyword evidence="7" id="KW-0999">Mitochondrion inner membrane</keyword>
<comment type="function">
    <text evidence="16">Core subunit of the mitochondrial membrane respiratory chain NADH dehydrogenase (Complex I) which catalyzes electron transfer from NADH through the respiratory chain, using ubiquinone as an electron acceptor. Essential for the catalytic activity and assembly of complex I.</text>
</comment>
<feature type="transmembrane region" description="Helical" evidence="16">
    <location>
        <begin position="176"/>
        <end position="201"/>
    </location>
</feature>
<organism evidence="20">
    <name type="scientific">Negombata magnifica</name>
    <name type="common">Red Sea sponge</name>
    <dbReference type="NCBI Taxonomy" id="344322"/>
    <lineage>
        <taxon>Eukaryota</taxon>
        <taxon>Metazoa</taxon>
        <taxon>Porifera</taxon>
        <taxon>Demospongiae</taxon>
        <taxon>Heteroscleromorpha</taxon>
        <taxon>Poecilosclerida</taxon>
        <taxon>Latrunculiidae</taxon>
        <taxon>Negombata</taxon>
    </lineage>
</organism>
<keyword evidence="10 16" id="KW-1133">Transmembrane helix</keyword>
<feature type="domain" description="NADH-Ubiquinone oxidoreductase (complex I) chain 5 N-terminal" evidence="18">
    <location>
        <begin position="64"/>
        <end position="114"/>
    </location>
</feature>
<dbReference type="PRINTS" id="PR01435">
    <property type="entry name" value="NPOXDRDTASE5"/>
</dbReference>
<comment type="similarity">
    <text evidence="16">Belongs to the complex I subunit 5 family.</text>
</comment>
<dbReference type="NCBIfam" id="NF005141">
    <property type="entry name" value="PRK06590.1"/>
    <property type="match status" value="1"/>
</dbReference>
<evidence type="ECO:0000259" key="17">
    <source>
        <dbReference type="Pfam" id="PF00361"/>
    </source>
</evidence>
<evidence type="ECO:0000256" key="1">
    <source>
        <dbReference type="ARBA" id="ARBA00004448"/>
    </source>
</evidence>
<keyword evidence="20" id="KW-0560">Oxidoreductase</keyword>
<dbReference type="InterPro" id="IPR001516">
    <property type="entry name" value="Proton_antipo_N"/>
</dbReference>